<comment type="caution">
    <text evidence="2">The sequence shown here is derived from an EMBL/GenBank/DDBJ whole genome shotgun (WGS) entry which is preliminary data.</text>
</comment>
<dbReference type="GO" id="GO:0005198">
    <property type="term" value="F:structural molecule activity"/>
    <property type="evidence" value="ECO:0007669"/>
    <property type="project" value="InterPro"/>
</dbReference>
<protein>
    <submittedName>
        <fullName evidence="2">Phage portal protein</fullName>
    </submittedName>
</protein>
<dbReference type="RefSeq" id="WP_200392451.1">
    <property type="nucleotide sequence ID" value="NZ_JAENIO010000038.1"/>
</dbReference>
<organism evidence="2 3">
    <name type="scientific">Roseibacillus ishigakijimensis</name>
    <dbReference type="NCBI Taxonomy" id="454146"/>
    <lineage>
        <taxon>Bacteria</taxon>
        <taxon>Pseudomonadati</taxon>
        <taxon>Verrucomicrobiota</taxon>
        <taxon>Verrucomicrobiia</taxon>
        <taxon>Verrucomicrobiales</taxon>
        <taxon>Verrucomicrobiaceae</taxon>
        <taxon>Roseibacillus</taxon>
    </lineage>
</organism>
<evidence type="ECO:0000256" key="1">
    <source>
        <dbReference type="SAM" id="MobiDB-lite"/>
    </source>
</evidence>
<dbReference type="AlphaFoldDB" id="A0A934RSB3"/>
<evidence type="ECO:0000313" key="3">
    <source>
        <dbReference type="Proteomes" id="UP000604083"/>
    </source>
</evidence>
<feature type="region of interest" description="Disordered" evidence="1">
    <location>
        <begin position="518"/>
        <end position="547"/>
    </location>
</feature>
<dbReference type="GO" id="GO:0019068">
    <property type="term" value="P:virion assembly"/>
    <property type="evidence" value="ECO:0007669"/>
    <property type="project" value="InterPro"/>
</dbReference>
<evidence type="ECO:0000313" key="2">
    <source>
        <dbReference type="EMBL" id="MBK1835017.1"/>
    </source>
</evidence>
<feature type="region of interest" description="Disordered" evidence="1">
    <location>
        <begin position="30"/>
        <end position="51"/>
    </location>
</feature>
<dbReference type="EMBL" id="JAENIO010000038">
    <property type="protein sequence ID" value="MBK1835017.1"/>
    <property type="molecule type" value="Genomic_DNA"/>
</dbReference>
<dbReference type="NCBIfam" id="TIGR01539">
    <property type="entry name" value="portal_lambda"/>
    <property type="match status" value="1"/>
</dbReference>
<proteinExistence type="predicted"/>
<sequence length="547" mass="62042">MRLWPRKEKIPVLTPPNPARFEPIGALPARKRSTFGPPAAKKHAHRQAVPMRKRSYDVGELDDCIGWDARDSTADGAIYTNMDRIRARCRDLARNNDYARAFIRRVKSNVVGPHGLKFQARAKLSGGKNFGKLDKVFNTDLEALYRAAGKKKNRPTVDGRLSLREVQALWMSCLVIDGEVLIRHHDGTTKNKFRYGIEFIDPARLDWMKNETLPNGNQVKMGVECDGDNMPVAYWILERHPQEHIFTNRSLYKHQRVPAEFITHSFVSELPGQTRGVSMLASAALRAHLINQFEKAIVIGGIVAAGKVGFYKVNQEKADDYGILGNYIEEDDEQTEDVNDDATLVQRAGFGMFEQLPSYVDGLESFDTDYPPANFEEFEKRMLRGMASGFGDQYHGMANDLEGVNYTSSRTGELSQRDVWRELQNFLSAELMEPHFERWASLQTFNNALSIDKGKLAKLVENETFLFVPRGWSWVDPLKELKAHETALALGLTTRRKLIAESDGREFEDVIDELAEEESYMRDKGIEPRAPDPKAVATVQDEEEEEG</sequence>
<name>A0A934RSB3_9BACT</name>
<dbReference type="InterPro" id="IPR006429">
    <property type="entry name" value="Phage_lambda_portal"/>
</dbReference>
<reference evidence="2" key="1">
    <citation type="submission" date="2021-01" db="EMBL/GenBank/DDBJ databases">
        <title>Modified the classification status of verrucomicrobia.</title>
        <authorList>
            <person name="Feng X."/>
        </authorList>
    </citation>
    <scope>NUCLEOTIDE SEQUENCE</scope>
    <source>
        <strain evidence="2">KCTC 12986</strain>
    </source>
</reference>
<accession>A0A934RSB3</accession>
<feature type="compositionally biased region" description="Basic and acidic residues" evidence="1">
    <location>
        <begin position="519"/>
        <end position="532"/>
    </location>
</feature>
<keyword evidence="3" id="KW-1185">Reference proteome</keyword>
<dbReference type="Pfam" id="PF05136">
    <property type="entry name" value="Phage_portal_2"/>
    <property type="match status" value="1"/>
</dbReference>
<gene>
    <name evidence="2" type="ORF">JIN78_13180</name>
</gene>
<dbReference type="Proteomes" id="UP000604083">
    <property type="component" value="Unassembled WGS sequence"/>
</dbReference>